<keyword evidence="8" id="KW-0378">Hydrolase</keyword>
<comment type="caution">
    <text evidence="8">The sequence shown here is derived from an EMBL/GenBank/DDBJ whole genome shotgun (WGS) entry which is preliminary data.</text>
</comment>
<feature type="domain" description="Fibronectin type-III" evidence="6">
    <location>
        <begin position="619"/>
        <end position="707"/>
    </location>
</feature>
<dbReference type="InterPro" id="IPR013783">
    <property type="entry name" value="Ig-like_fold"/>
</dbReference>
<evidence type="ECO:0000256" key="5">
    <source>
        <dbReference type="SAM" id="SignalP"/>
    </source>
</evidence>
<gene>
    <name evidence="8" type="ORF">RQM59_04455</name>
</gene>
<dbReference type="InterPro" id="IPR026444">
    <property type="entry name" value="Secre_tail"/>
</dbReference>
<feature type="region of interest" description="Disordered" evidence="4">
    <location>
        <begin position="596"/>
        <end position="622"/>
    </location>
</feature>
<comment type="similarity">
    <text evidence="1">Belongs to the EndA/NucM nuclease family.</text>
</comment>
<accession>A0ABU3LDH8</accession>
<feature type="domain" description="Fibronectin type-III" evidence="6">
    <location>
        <begin position="272"/>
        <end position="357"/>
    </location>
</feature>
<name>A0ABU3LDH8_9FLAO</name>
<evidence type="ECO:0000256" key="1">
    <source>
        <dbReference type="ARBA" id="ARBA00006429"/>
    </source>
</evidence>
<feature type="compositionally biased region" description="Polar residues" evidence="4">
    <location>
        <begin position="598"/>
        <end position="622"/>
    </location>
</feature>
<dbReference type="EMBL" id="JAVTTO010000002">
    <property type="protein sequence ID" value="MDT7831617.1"/>
    <property type="molecule type" value="Genomic_DNA"/>
</dbReference>
<feature type="domain" description="LTD" evidence="7">
    <location>
        <begin position="703"/>
        <end position="848"/>
    </location>
</feature>
<reference evidence="8 9" key="1">
    <citation type="submission" date="2023-09" db="EMBL/GenBank/DDBJ databases">
        <title>Novel taxa isolated from Blanes Bay.</title>
        <authorList>
            <person name="Rey-Velasco X."/>
            <person name="Lucena T."/>
        </authorList>
    </citation>
    <scope>NUCLEOTIDE SEQUENCE [LARGE SCALE GENOMIC DNA]</scope>
    <source>
        <strain evidence="8 9">S356</strain>
    </source>
</reference>
<dbReference type="GO" id="GO:0004519">
    <property type="term" value="F:endonuclease activity"/>
    <property type="evidence" value="ECO:0007669"/>
    <property type="project" value="UniProtKB-KW"/>
</dbReference>
<keyword evidence="8" id="KW-0255">Endonuclease</keyword>
<evidence type="ECO:0000256" key="3">
    <source>
        <dbReference type="ARBA" id="ARBA00022737"/>
    </source>
</evidence>
<dbReference type="SMART" id="SM00060">
    <property type="entry name" value="FN3"/>
    <property type="match status" value="5"/>
</dbReference>
<keyword evidence="2 5" id="KW-0732">Signal</keyword>
<feature type="domain" description="Fibronectin type-III" evidence="6">
    <location>
        <begin position="526"/>
        <end position="616"/>
    </location>
</feature>
<keyword evidence="9" id="KW-1185">Reference proteome</keyword>
<evidence type="ECO:0000313" key="8">
    <source>
        <dbReference type="EMBL" id="MDT7831617.1"/>
    </source>
</evidence>
<feature type="compositionally biased region" description="Low complexity" evidence="4">
    <location>
        <begin position="152"/>
        <end position="163"/>
    </location>
</feature>
<dbReference type="PANTHER" id="PTHR13817:SF73">
    <property type="entry name" value="FIBRONECTIN TYPE-III DOMAIN-CONTAINING PROTEIN"/>
    <property type="match status" value="1"/>
</dbReference>
<dbReference type="SUPFAM" id="SSF54060">
    <property type="entry name" value="His-Me finger endonucleases"/>
    <property type="match status" value="1"/>
</dbReference>
<feature type="domain" description="LTD" evidence="7">
    <location>
        <begin position="348"/>
        <end position="497"/>
    </location>
</feature>
<feature type="signal peptide" evidence="5">
    <location>
        <begin position="1"/>
        <end position="18"/>
    </location>
</feature>
<dbReference type="Pfam" id="PF04231">
    <property type="entry name" value="Endonuclease_1"/>
    <property type="match status" value="1"/>
</dbReference>
<dbReference type="Pfam" id="PF00932">
    <property type="entry name" value="LTD"/>
    <property type="match status" value="2"/>
</dbReference>
<feature type="compositionally biased region" description="Low complexity" evidence="4">
    <location>
        <begin position="1045"/>
        <end position="1062"/>
    </location>
</feature>
<protein>
    <submittedName>
        <fullName evidence="8">Endonuclease</fullName>
    </submittedName>
</protein>
<dbReference type="CDD" id="cd00063">
    <property type="entry name" value="FN3"/>
    <property type="match status" value="4"/>
</dbReference>
<proteinExistence type="inferred from homology"/>
<dbReference type="NCBIfam" id="TIGR04183">
    <property type="entry name" value="Por_Secre_tail"/>
    <property type="match status" value="1"/>
</dbReference>
<dbReference type="Pfam" id="PF18962">
    <property type="entry name" value="Por_Secre_tail"/>
    <property type="match status" value="1"/>
</dbReference>
<feature type="region of interest" description="Disordered" evidence="4">
    <location>
        <begin position="1042"/>
        <end position="1062"/>
    </location>
</feature>
<dbReference type="InterPro" id="IPR044925">
    <property type="entry name" value="His-Me_finger_sf"/>
</dbReference>
<evidence type="ECO:0000256" key="2">
    <source>
        <dbReference type="ARBA" id="ARBA00022729"/>
    </source>
</evidence>
<dbReference type="Proteomes" id="UP001257277">
    <property type="component" value="Unassembled WGS sequence"/>
</dbReference>
<dbReference type="PROSITE" id="PS51841">
    <property type="entry name" value="LTD"/>
    <property type="match status" value="2"/>
</dbReference>
<dbReference type="PANTHER" id="PTHR13817">
    <property type="entry name" value="TITIN"/>
    <property type="match status" value="1"/>
</dbReference>
<dbReference type="PROSITE" id="PS50853">
    <property type="entry name" value="FN3"/>
    <property type="match status" value="5"/>
</dbReference>
<dbReference type="InterPro" id="IPR001322">
    <property type="entry name" value="Lamin_tail_dom"/>
</dbReference>
<dbReference type="InterPro" id="IPR007346">
    <property type="entry name" value="Endonuclease-I"/>
</dbReference>
<feature type="domain" description="Fibronectin type-III" evidence="6">
    <location>
        <begin position="877"/>
        <end position="967"/>
    </location>
</feature>
<dbReference type="Gene3D" id="2.60.40.10">
    <property type="entry name" value="Immunoglobulins"/>
    <property type="match status" value="5"/>
</dbReference>
<feature type="chain" id="PRO_5047140457" evidence="5">
    <location>
        <begin position="19"/>
        <end position="1315"/>
    </location>
</feature>
<feature type="domain" description="Fibronectin type-III" evidence="6">
    <location>
        <begin position="970"/>
        <end position="1058"/>
    </location>
</feature>
<dbReference type="RefSeq" id="WP_349240876.1">
    <property type="nucleotide sequence ID" value="NZ_JAVTTO010000002.1"/>
</dbReference>
<feature type="region of interest" description="Disordered" evidence="4">
    <location>
        <begin position="116"/>
        <end position="165"/>
    </location>
</feature>
<evidence type="ECO:0000259" key="6">
    <source>
        <dbReference type="PROSITE" id="PS50853"/>
    </source>
</evidence>
<sequence length="1315" mass="138836">MRKLTPWLMLLFTVATFAQIPTYYNDVNLTLTGTALKNALATKIINTHTTNLSYTPGVWDALKQTDLDPTDPTKVLLIYGWNDSDGDITNDRTRGVDQNGGGTGVWNREHVYSKSLANPNLGTSGPGADAHNLRPCDAQRNSSRSNRKFEDGNGNSGATAAGNWYPGDEWKGDVARMMMYMYLRYGNQTLPINVGVGTTVASDTNMIMLFLEWNAEDPVSDLEKQRNPVLEGLQGNRNPFIDNPAFATQIWGGPQAEDLFGGGSTDTTAPSTPINLIASNVASTSFSLSWTASTDNVAVSGYTIFLNGSQVGTSNTNNYDASGLTSSTSYTVSVSAYDTASNSSNQSTSITVNTSAGGNGTATDLLISEYIEGSSNNKAIEVANFTGSTVDLSAYTLKKQTNGSGSWSGGLSLTGQLAHGSVFVAANSNASSAITSVANITTESSEMTFNGNDAVGLFKNDVLIDMLGVFNSSATYAQNVTLQRKSSVTSPNTTYTTTEWNSLATDTFSGLGSHTIDGGSGTDTEAPSIPTSLAASNITETSTVLSWNASTDNVGVTSYTIYQGGTQIGTSSTTSFSVTGLTDSTAYTFTVRADDAAGNQSNDSNSVNITTLTPPDTQAPSNPASLVVSNVTQTSVDLSWNASTDNVGVTSYTIYQGGVQIGTSSTTTFGVTGLTASTAYTFTVRASDAAGNQSADSNSVNVTTSQNGGNGTAMDLLISEYIEGSSNNKAIEVANFTGSTVDLSAYTLKKQTNGSGSWSGGLSLTGQLAHGSVFVAANSNASSAITSVANITTGSSEMTFNGNDAVGLFKNDVLIDMLGVFNSSATYAQNVTLQRKSSVTSPNTTYTTTEWNSLATDTFSGLGSHTIDGGSGTDTEAPSIPTSLAASNITETSTVLSWNASTDNVGVTSYTIYQGGAQIGTSSTTSFSVTGLTDSTAYTFTVRADDAAGNQSNDSNSVNITTLTPPDTQAPSNPASLVANNVTQTSVDLSWNASTDNVGVTSYTIYQGGVQIGTSSTTTFGVTGLTASTAYTFTVRASDAAGNQSADSNSVNTTTNDPPTNTSTIISESYFEAGWDNWADGGSDCYRYSGSRSWEGNYSIRIRDNSGTNSAMTSEVYDISSYDTVEVEFYFYSYSMENNEDFWLRYFNGSSWETVATYARGTDFENNGFYSSIVVLDKNSYSFVNNAQFRFQNDASGNADHIYIDQVTITGKTGSTSRNSLPAVEKNIQFHRPKFEDGNSFTLYPNPVSGQQIQVFITNRENEVVTYKVTSLLGAALLSGTLVDNRINIAKLKPGIYLMQLIDGDESSIRKFIKK</sequence>
<dbReference type="InterPro" id="IPR036116">
    <property type="entry name" value="FN3_sf"/>
</dbReference>
<evidence type="ECO:0000256" key="4">
    <source>
        <dbReference type="SAM" id="MobiDB-lite"/>
    </source>
</evidence>
<evidence type="ECO:0000259" key="7">
    <source>
        <dbReference type="PROSITE" id="PS51841"/>
    </source>
</evidence>
<keyword evidence="3" id="KW-0677">Repeat</keyword>
<dbReference type="InterPro" id="IPR003961">
    <property type="entry name" value="FN3_dom"/>
</dbReference>
<dbReference type="InterPro" id="IPR050964">
    <property type="entry name" value="Striated_Muscle_Regulatory"/>
</dbReference>
<organism evidence="8 9">
    <name type="scientific">Asprobacillus argus</name>
    <dbReference type="NCBI Taxonomy" id="3076534"/>
    <lineage>
        <taxon>Bacteria</taxon>
        <taxon>Pseudomonadati</taxon>
        <taxon>Bacteroidota</taxon>
        <taxon>Flavobacteriia</taxon>
        <taxon>Flavobacteriales</taxon>
        <taxon>Flavobacteriaceae</taxon>
        <taxon>Asprobacillus</taxon>
    </lineage>
</organism>
<evidence type="ECO:0000313" key="9">
    <source>
        <dbReference type="Proteomes" id="UP001257277"/>
    </source>
</evidence>
<dbReference type="SUPFAM" id="SSF49265">
    <property type="entry name" value="Fibronectin type III"/>
    <property type="match status" value="3"/>
</dbReference>
<keyword evidence="8" id="KW-0540">Nuclease</keyword>
<dbReference type="Pfam" id="PF00041">
    <property type="entry name" value="fn3"/>
    <property type="match status" value="5"/>
</dbReference>